<feature type="region of interest" description="Disordered" evidence="1">
    <location>
        <begin position="206"/>
        <end position="235"/>
    </location>
</feature>
<keyword evidence="3" id="KW-1185">Reference proteome</keyword>
<protein>
    <recommendedName>
        <fullName evidence="4">Elongation factor P hydroxylase</fullName>
    </recommendedName>
</protein>
<dbReference type="AlphaFoldDB" id="A0A3S0WQ47"/>
<proteinExistence type="predicted"/>
<dbReference type="RefSeq" id="WP_126994463.1">
    <property type="nucleotide sequence ID" value="NZ_JBNPXW010000001.1"/>
</dbReference>
<gene>
    <name evidence="2" type="ORF">EJ913_02565</name>
</gene>
<dbReference type="OrthoDB" id="7270662at2"/>
<accession>A0A3S0WQ47</accession>
<evidence type="ECO:0000313" key="2">
    <source>
        <dbReference type="EMBL" id="RUQ76013.1"/>
    </source>
</evidence>
<evidence type="ECO:0008006" key="4">
    <source>
        <dbReference type="Google" id="ProtNLM"/>
    </source>
</evidence>
<reference evidence="2 3" key="1">
    <citation type="submission" date="2018-12" db="EMBL/GenBank/DDBJ databases">
        <authorList>
            <person name="Yang Y."/>
        </authorList>
    </citation>
    <scope>NUCLEOTIDE SEQUENCE [LARGE SCALE GENOMIC DNA]</scope>
    <source>
        <strain evidence="2 3">GSF71</strain>
    </source>
</reference>
<dbReference type="EMBL" id="RZIJ01000001">
    <property type="protein sequence ID" value="RUQ76013.1"/>
    <property type="molecule type" value="Genomic_DNA"/>
</dbReference>
<feature type="compositionally biased region" description="Basic and acidic residues" evidence="1">
    <location>
        <begin position="211"/>
        <end position="235"/>
    </location>
</feature>
<dbReference type="Proteomes" id="UP000280346">
    <property type="component" value="Unassembled WGS sequence"/>
</dbReference>
<organism evidence="2 3">
    <name type="scientific">Azospirillum doebereinerae</name>
    <dbReference type="NCBI Taxonomy" id="92933"/>
    <lineage>
        <taxon>Bacteria</taxon>
        <taxon>Pseudomonadati</taxon>
        <taxon>Pseudomonadota</taxon>
        <taxon>Alphaproteobacteria</taxon>
        <taxon>Rhodospirillales</taxon>
        <taxon>Azospirillaceae</taxon>
        <taxon>Azospirillum</taxon>
    </lineage>
</organism>
<comment type="caution">
    <text evidence="2">The sequence shown here is derived from an EMBL/GenBank/DDBJ whole genome shotgun (WGS) entry which is preliminary data.</text>
</comment>
<evidence type="ECO:0000313" key="3">
    <source>
        <dbReference type="Proteomes" id="UP000280346"/>
    </source>
</evidence>
<name>A0A3S0WQ47_9PROT</name>
<sequence>MILTPIAPDDMPKAIAAFEAHLDGHAQALAAFRRIAGTWPVRPAEEEGGGVDTPLHRAEAVRLAHAHGIDTLDEPPSRSFMWDGKVIRTEVEATVIVHEMTHWLCAAPERRTLIDFGLGPGPETTARKEARADKRLCFEDCMHEEQQTSLLGVLWEVELDQPGILAFLEQNWMEHWERPSTAAFFIRHAEELFARGLIDAEGRPTTARAWADARRTDREQARRLETGRETGRRAA</sequence>
<evidence type="ECO:0000256" key="1">
    <source>
        <dbReference type="SAM" id="MobiDB-lite"/>
    </source>
</evidence>